<sequence length="108" mass="12680">MCVFFRKEQWGQSVCQVWSVLLTQTRLERRENMQVLGGTPAATHSHRTLAHSTEDTHTRLHKTVLNKELWQLSKEVGIQMQDELLKVTTEMQMALKTYNQYHNRLPDS</sequence>
<evidence type="ECO:0000313" key="1">
    <source>
        <dbReference type="EMBL" id="KAI4824543.1"/>
    </source>
</evidence>
<accession>A0ACB9XDT0</accession>
<dbReference type="EMBL" id="CM043791">
    <property type="protein sequence ID" value="KAI4824543.1"/>
    <property type="molecule type" value="Genomic_DNA"/>
</dbReference>
<comment type="caution">
    <text evidence="1">The sequence shown here is derived from an EMBL/GenBank/DDBJ whole genome shotgun (WGS) entry which is preliminary data.</text>
</comment>
<dbReference type="Proteomes" id="UP001057452">
    <property type="component" value="Chromosome 7"/>
</dbReference>
<proteinExistence type="predicted"/>
<organism evidence="1 2">
    <name type="scientific">Chaenocephalus aceratus</name>
    <name type="common">Blackfin icefish</name>
    <name type="synonym">Chaenichthys aceratus</name>
    <dbReference type="NCBI Taxonomy" id="36190"/>
    <lineage>
        <taxon>Eukaryota</taxon>
        <taxon>Metazoa</taxon>
        <taxon>Chordata</taxon>
        <taxon>Craniata</taxon>
        <taxon>Vertebrata</taxon>
        <taxon>Euteleostomi</taxon>
        <taxon>Actinopterygii</taxon>
        <taxon>Neopterygii</taxon>
        <taxon>Teleostei</taxon>
        <taxon>Neoteleostei</taxon>
        <taxon>Acanthomorphata</taxon>
        <taxon>Eupercaria</taxon>
        <taxon>Perciformes</taxon>
        <taxon>Notothenioidei</taxon>
        <taxon>Channichthyidae</taxon>
        <taxon>Chaenocephalus</taxon>
    </lineage>
</organism>
<protein>
    <submittedName>
        <fullName evidence="1">Uncharacterized protein</fullName>
    </submittedName>
</protein>
<gene>
    <name evidence="1" type="ORF">KUCAC02_013047</name>
</gene>
<keyword evidence="2" id="KW-1185">Reference proteome</keyword>
<reference evidence="1" key="1">
    <citation type="submission" date="2022-05" db="EMBL/GenBank/DDBJ databases">
        <title>Chromosome-level genome of Chaenocephalus aceratus.</title>
        <authorList>
            <person name="Park H."/>
        </authorList>
    </citation>
    <scope>NUCLEOTIDE SEQUENCE</scope>
    <source>
        <strain evidence="1">KU_202001</strain>
    </source>
</reference>
<evidence type="ECO:0000313" key="2">
    <source>
        <dbReference type="Proteomes" id="UP001057452"/>
    </source>
</evidence>
<name>A0ACB9XDT0_CHAAC</name>